<organism evidence="2 4">
    <name type="scientific">Mycena citricolor</name>
    <dbReference type="NCBI Taxonomy" id="2018698"/>
    <lineage>
        <taxon>Eukaryota</taxon>
        <taxon>Fungi</taxon>
        <taxon>Dikarya</taxon>
        <taxon>Basidiomycota</taxon>
        <taxon>Agaricomycotina</taxon>
        <taxon>Agaricomycetes</taxon>
        <taxon>Agaricomycetidae</taxon>
        <taxon>Agaricales</taxon>
        <taxon>Marasmiineae</taxon>
        <taxon>Mycenaceae</taxon>
        <taxon>Mycena</taxon>
    </lineage>
</organism>
<accession>A0AAD2GZR2</accession>
<gene>
    <name evidence="3" type="ORF">MYCIT1_LOCUS32278</name>
    <name evidence="2" type="ORF">MYCIT1_LOCUS6485</name>
</gene>
<reference evidence="2" key="1">
    <citation type="submission" date="2023-11" db="EMBL/GenBank/DDBJ databases">
        <authorList>
            <person name="De Vega J J."/>
            <person name="De Vega J J."/>
        </authorList>
    </citation>
    <scope>NUCLEOTIDE SEQUENCE</scope>
</reference>
<evidence type="ECO:0000256" key="1">
    <source>
        <dbReference type="SAM" id="MobiDB-lite"/>
    </source>
</evidence>
<dbReference type="Proteomes" id="UP001295794">
    <property type="component" value="Unassembled WGS sequence"/>
</dbReference>
<sequence>MSTSVRPVLSIPVQIGPPRPDLLPCLEPFELPSPRALVNHIEELLRTLRWSTCELFSMHQGQFTAASGSDIDQQTWDFITQVLHLLPVSFLPENILNSRLNIYQTLYHAESARPIQIREFVNPAAEMPEPAMLEKASGDPEAVEITTRIEGNPYVDYEFHLIQNALTGTDVVDYVVEFEPDLNPGSIEENDTSSEVEMEIEMQLGGADPDERNHHSEPEDAKSRSTSPTAVASPSDGASAKSTSQPQHPRKPSSRSSPAREQAAKAAAQRARAQARASPPARRSPSATPPVPEEAGAATPLGSVREELGEAPAVEKVLSP</sequence>
<comment type="caution">
    <text evidence="2">The sequence shown here is derived from an EMBL/GenBank/DDBJ whole genome shotgun (WGS) entry which is preliminary data.</text>
</comment>
<evidence type="ECO:0000313" key="3">
    <source>
        <dbReference type="EMBL" id="CAK5281276.1"/>
    </source>
</evidence>
<dbReference type="EMBL" id="CAVNYO010000091">
    <property type="protein sequence ID" value="CAK5265475.1"/>
    <property type="molecule type" value="Genomic_DNA"/>
</dbReference>
<dbReference type="AlphaFoldDB" id="A0AAD2GZR2"/>
<feature type="compositionally biased region" description="Low complexity" evidence="1">
    <location>
        <begin position="254"/>
        <end position="286"/>
    </location>
</feature>
<feature type="region of interest" description="Disordered" evidence="1">
    <location>
        <begin position="206"/>
        <end position="320"/>
    </location>
</feature>
<feature type="compositionally biased region" description="Basic and acidic residues" evidence="1">
    <location>
        <begin position="209"/>
        <end position="223"/>
    </location>
</feature>
<evidence type="ECO:0000313" key="4">
    <source>
        <dbReference type="Proteomes" id="UP001295794"/>
    </source>
</evidence>
<protein>
    <submittedName>
        <fullName evidence="2">Uncharacterized protein</fullName>
    </submittedName>
</protein>
<dbReference type="EMBL" id="CAVNYO010000444">
    <property type="protein sequence ID" value="CAK5281276.1"/>
    <property type="molecule type" value="Genomic_DNA"/>
</dbReference>
<name>A0AAD2GZR2_9AGAR</name>
<keyword evidence="4" id="KW-1185">Reference proteome</keyword>
<proteinExistence type="predicted"/>
<evidence type="ECO:0000313" key="2">
    <source>
        <dbReference type="EMBL" id="CAK5265475.1"/>
    </source>
</evidence>